<dbReference type="Gene3D" id="1.10.565.10">
    <property type="entry name" value="Retinoid X Receptor"/>
    <property type="match status" value="1"/>
</dbReference>
<dbReference type="STRING" id="6265.A0A0B2W6A0"/>
<evidence type="ECO:0000256" key="7">
    <source>
        <dbReference type="ARBA" id="ARBA00023163"/>
    </source>
</evidence>
<dbReference type="Pfam" id="PF00104">
    <property type="entry name" value="Hormone_recep"/>
    <property type="match status" value="1"/>
</dbReference>
<evidence type="ECO:0000313" key="10">
    <source>
        <dbReference type="EMBL" id="KHN89107.1"/>
    </source>
</evidence>
<comment type="similarity">
    <text evidence="1">Belongs to the nuclear hormone receptor family.</text>
</comment>
<evidence type="ECO:0000259" key="9">
    <source>
        <dbReference type="PROSITE" id="PS51843"/>
    </source>
</evidence>
<evidence type="ECO:0000313" key="11">
    <source>
        <dbReference type="Proteomes" id="UP000031036"/>
    </source>
</evidence>
<gene>
    <name evidence="10" type="primary">E75</name>
    <name evidence="10" type="ORF">Tcan_18126</name>
</gene>
<keyword evidence="8 10" id="KW-0675">Receptor</keyword>
<dbReference type="GO" id="GO:0008270">
    <property type="term" value="F:zinc ion binding"/>
    <property type="evidence" value="ECO:0007669"/>
    <property type="project" value="UniProtKB-KW"/>
</dbReference>
<evidence type="ECO:0000256" key="1">
    <source>
        <dbReference type="ARBA" id="ARBA00005993"/>
    </source>
</evidence>
<dbReference type="InterPro" id="IPR035500">
    <property type="entry name" value="NHR-like_dom_sf"/>
</dbReference>
<dbReference type="GO" id="GO:0000978">
    <property type="term" value="F:RNA polymerase II cis-regulatory region sequence-specific DNA binding"/>
    <property type="evidence" value="ECO:0007669"/>
    <property type="project" value="TreeGrafter"/>
</dbReference>
<keyword evidence="4" id="KW-0862">Zinc</keyword>
<dbReference type="GO" id="GO:0004879">
    <property type="term" value="F:nuclear receptor activity"/>
    <property type="evidence" value="ECO:0007669"/>
    <property type="project" value="TreeGrafter"/>
</dbReference>
<dbReference type="InterPro" id="IPR000536">
    <property type="entry name" value="Nucl_hrmn_rcpt_lig-bd"/>
</dbReference>
<dbReference type="SUPFAM" id="SSF48508">
    <property type="entry name" value="Nuclear receptor ligand-binding domain"/>
    <property type="match status" value="1"/>
</dbReference>
<evidence type="ECO:0000256" key="4">
    <source>
        <dbReference type="ARBA" id="ARBA00022833"/>
    </source>
</evidence>
<dbReference type="GO" id="GO:0000122">
    <property type="term" value="P:negative regulation of transcription by RNA polymerase II"/>
    <property type="evidence" value="ECO:0007669"/>
    <property type="project" value="TreeGrafter"/>
</dbReference>
<comment type="caution">
    <text evidence="10">The sequence shown here is derived from an EMBL/GenBank/DDBJ whole genome shotgun (WGS) entry which is preliminary data.</text>
</comment>
<keyword evidence="5" id="KW-0805">Transcription regulation</keyword>
<evidence type="ECO:0000256" key="3">
    <source>
        <dbReference type="ARBA" id="ARBA00022771"/>
    </source>
</evidence>
<reference evidence="10 11" key="1">
    <citation type="submission" date="2014-11" db="EMBL/GenBank/DDBJ databases">
        <title>Genetic blueprint of the zoonotic pathogen Toxocara canis.</title>
        <authorList>
            <person name="Zhu X.-Q."/>
            <person name="Korhonen P.K."/>
            <person name="Cai H."/>
            <person name="Young N.D."/>
            <person name="Nejsum P."/>
            <person name="von Samson-Himmelstjerna G."/>
            <person name="Boag P.R."/>
            <person name="Tan P."/>
            <person name="Li Q."/>
            <person name="Min J."/>
            <person name="Yang Y."/>
            <person name="Wang X."/>
            <person name="Fang X."/>
            <person name="Hall R.S."/>
            <person name="Hofmann A."/>
            <person name="Sternberg P.W."/>
            <person name="Jex A.R."/>
            <person name="Gasser R.B."/>
        </authorList>
    </citation>
    <scope>NUCLEOTIDE SEQUENCE [LARGE SCALE GENOMIC DNA]</scope>
    <source>
        <strain evidence="10">PN_DK_2014</strain>
    </source>
</reference>
<dbReference type="GO" id="GO:0030154">
    <property type="term" value="P:cell differentiation"/>
    <property type="evidence" value="ECO:0007669"/>
    <property type="project" value="TreeGrafter"/>
</dbReference>
<dbReference type="InterPro" id="IPR001723">
    <property type="entry name" value="Nuclear_hrmn_rcpt"/>
</dbReference>
<keyword evidence="11" id="KW-1185">Reference proteome</keyword>
<dbReference type="Proteomes" id="UP000031036">
    <property type="component" value="Unassembled WGS sequence"/>
</dbReference>
<accession>A0A0B2W6A0</accession>
<dbReference type="PROSITE" id="PS51843">
    <property type="entry name" value="NR_LBD"/>
    <property type="match status" value="1"/>
</dbReference>
<dbReference type="PANTHER" id="PTHR24082">
    <property type="entry name" value="NUCLEAR HORMONE RECEPTOR"/>
    <property type="match status" value="1"/>
</dbReference>
<protein>
    <submittedName>
        <fullName evidence="10">Nuclear hormone receptor E75</fullName>
    </submittedName>
</protein>
<evidence type="ECO:0000256" key="6">
    <source>
        <dbReference type="ARBA" id="ARBA00023125"/>
    </source>
</evidence>
<dbReference type="OrthoDB" id="5863559at2759"/>
<dbReference type="AlphaFoldDB" id="A0A0B2W6A0"/>
<evidence type="ECO:0000256" key="8">
    <source>
        <dbReference type="ARBA" id="ARBA00023170"/>
    </source>
</evidence>
<name>A0A0B2W6A0_TOXCA</name>
<evidence type="ECO:0000256" key="5">
    <source>
        <dbReference type="ARBA" id="ARBA00023015"/>
    </source>
</evidence>
<feature type="domain" description="NR LBD" evidence="9">
    <location>
        <begin position="85"/>
        <end position="293"/>
    </location>
</feature>
<dbReference type="EMBL" id="JPKZ01000044">
    <property type="protein sequence ID" value="KHN89107.1"/>
    <property type="molecule type" value="Genomic_DNA"/>
</dbReference>
<keyword evidence="6" id="KW-0238">DNA-binding</keyword>
<dbReference type="PANTHER" id="PTHR24082:SF473">
    <property type="entry name" value="ECDYSONE-INDUCED PROTEIN 75B, ISOFORM B"/>
    <property type="match status" value="1"/>
</dbReference>
<organism evidence="10 11">
    <name type="scientific">Toxocara canis</name>
    <name type="common">Canine roundworm</name>
    <dbReference type="NCBI Taxonomy" id="6265"/>
    <lineage>
        <taxon>Eukaryota</taxon>
        <taxon>Metazoa</taxon>
        <taxon>Ecdysozoa</taxon>
        <taxon>Nematoda</taxon>
        <taxon>Chromadorea</taxon>
        <taxon>Rhabditida</taxon>
        <taxon>Spirurina</taxon>
        <taxon>Ascaridomorpha</taxon>
        <taxon>Ascaridoidea</taxon>
        <taxon>Toxocaridae</taxon>
        <taxon>Toxocara</taxon>
    </lineage>
</organism>
<dbReference type="PRINTS" id="PR00398">
    <property type="entry name" value="STRDHORMONER"/>
</dbReference>
<proteinExistence type="inferred from homology"/>
<dbReference type="GO" id="GO:0045944">
    <property type="term" value="P:positive regulation of transcription by RNA polymerase II"/>
    <property type="evidence" value="ECO:0007669"/>
    <property type="project" value="TreeGrafter"/>
</dbReference>
<keyword evidence="3" id="KW-0863">Zinc-finger</keyword>
<evidence type="ECO:0000256" key="2">
    <source>
        <dbReference type="ARBA" id="ARBA00022723"/>
    </source>
</evidence>
<keyword evidence="2" id="KW-0479">Metal-binding</keyword>
<sequence length="396" mass="44021">MLMRVCAPIHFKLKAWSRDKQYNGFHIVNFSTWRAVRFGRVPKREKARLVEEMARASARSLVDALCAELEDERAVLEACDVAFATLAHSVNTYANSNNYQTDLRCPLRSSGYLPTLKAVVEFSTSIPGFHLIFQQDRVQLLKGSVFQAVLLAMLPARFCASVASSFMMTGRVSGESGHFFTDSLIDFVQRFRQLALSERQLGLLCALAICHPEGISLQQPSLAHALYERLCWLLHSVLLASPGSASAQLVLTALTDLRTLHTLHQEKLQAIRFAPISDSQSVCSSVASSCDEGITCPKVDVSDACLPRLDTPVLPSDASHQHRRYLCASVGMRETFYDSHRERALSFVDRHRAIATLLEKPPSRCAPTAHLRSTSFTCEILPCDEQPLNLSVKKSL</sequence>
<dbReference type="SMART" id="SM00430">
    <property type="entry name" value="HOLI"/>
    <property type="match status" value="1"/>
</dbReference>
<keyword evidence="7" id="KW-0804">Transcription</keyword>
<dbReference type="InterPro" id="IPR050234">
    <property type="entry name" value="Nuclear_hormone_rcpt_NR1"/>
</dbReference>
<dbReference type="GO" id="GO:0009755">
    <property type="term" value="P:hormone-mediated signaling pathway"/>
    <property type="evidence" value="ECO:0007669"/>
    <property type="project" value="TreeGrafter"/>
</dbReference>